<feature type="region of interest" description="Disordered" evidence="13">
    <location>
        <begin position="1"/>
        <end position="20"/>
    </location>
</feature>
<evidence type="ECO:0000256" key="14">
    <source>
        <dbReference type="SAM" id="Phobius"/>
    </source>
</evidence>
<dbReference type="GO" id="GO:0006696">
    <property type="term" value="P:ergosterol biosynthetic process"/>
    <property type="evidence" value="ECO:0007669"/>
    <property type="project" value="TreeGrafter"/>
</dbReference>
<feature type="compositionally biased region" description="Polar residues" evidence="13">
    <location>
        <begin position="1304"/>
        <end position="1315"/>
    </location>
</feature>
<dbReference type="PROSITE" id="PS01017">
    <property type="entry name" value="STEROL_REDUCT_1"/>
    <property type="match status" value="1"/>
</dbReference>
<feature type="transmembrane region" description="Helical" evidence="14">
    <location>
        <begin position="294"/>
        <end position="313"/>
    </location>
</feature>
<feature type="transmembrane region" description="Helical" evidence="14">
    <location>
        <begin position="136"/>
        <end position="156"/>
    </location>
</feature>
<sequence>MDHIRQRKPASSHTGSKQDIDGSLKKRILNPITTHYEFMGPHGTLLAILGLPLTTVGLFLVCNKDGCPPSWLLDAFVTSPASISTLHFQDIVWIDKDAILCVLGWMLMHIVFSIILPGRLVKGTLLRTGDILDYRINGFAALIACTLLTMASYVYARSTHLVWIADHALQLGVASMLFSTIMSLLLYLSSFRSQNTLLAEGGNSGYPIYDFWMGRELNPRILGGWIDLKYMCELRPGLIGWALLNLAFCVKQYTQIGRTTNSMVAVVVFQAYYVIDALWNEQAILTTMDITTDGFGFMLAFGDLVWVPFVYTLQARYLCFFPVDLSYQALAAIVALNLVGLWVFRGANGQKNAFRSDPNGKSVKHLKYMHTKSGSKLLLSGWWGCARKINYTDSCWMESLLKLLHSSLSNDTQSRLNPVSNAVVSADPLASEACVKTQHPLVILPPYSQLQSLFLSSTLLEAVSAVYFINTSAVPDILSMIASYVIPPNVLLVLYALDDAEGSLCGWQIPSSVDDGRLWPNTDGFPRRLVILSVPSRSSKTADNLIHQHILDFHSKLAAHVTFIVMTDARSKNVVSRSITDRTIIQPTFASGSMIAEPVLNGIGSVKSFPPNPFENIVVHFIASSLSFPILATQKAALDAAVAAEKTHSSYYETAALIAEPPVVDVTPPIKPAPTATFTPDPALAPAFEEILSWYLHGLTVLGGVSQKQAIDIDDFSVCIGYTDSIPSPSFYHHLLNLMVMDGVLHFARAQAWKGVGKRVYVLDPDRLRARSAQLKRGDTSKMVISSKKKRDDQSNKVTATGNKRGRADNSASRVTAIRPKLNDDWVATSVDGKGNSRVDDGAALPKIAKSSATSTVSGTHIPIKVEPNEEYVGMTPLDRLVAFSKKVFPQSAEPMYTMTESPEGWEGTLVVAGEYNYTTKSKFPTKEAACENVANSAYSDLRHLGLRSVVEDVTMAGNDTDKDHNADQCDDAQPTQFSVDVNGDHVTTSSTNNRIYAPMLASHTNKHKIPISWKFVQNPETGLFRGIVSVNHIEYTSVDEWIKHPDAKEDASKVACLAMNIRKAQPSQAEAAAAALLKTTSGTATTDQGSTHPKQSRQNASAKASSKPARENPCSQLNDLCQKKGYKMALEFPSNTAGNIVCTVTISTASEQLVFTSKSHGKRGDAKIEAASLAIANLTGLPVVVPTMPSSESGVGAEEQADVDEANCELDDAEEEQEVSGDASSTKPAAPATNASAKPAHAGNFKNKLNSPRRAPQSSFQRGGARGRAQNRPQQQLPRLQHQNQQRQYQSQQRYGQNQRGNYPQQQRSYSNQQNGMSRNRGGGSNGMGRGGSNMGRGGGGMGRGGLKGMAGMGHNMGGGMGNSMGNPMGNLMIGNMGAGGMPAQDPQAAFYNAQMMAYQMQQQQMNAGLSSNHMQQMGAGNMSRTSTLPHMTQQSASQQPQRVQSSISIPMSNPAGMGMASMGMQSMSYSPSTMNQTAYAQAYQTPAQQTNPQQMAANYYGWQAPAPTMPYSMSQPPRPPSS</sequence>
<dbReference type="InterPro" id="IPR001171">
    <property type="entry name" value="ERG24_DHCR-like"/>
</dbReference>
<reference evidence="15 16" key="2">
    <citation type="submission" date="2016-05" db="EMBL/GenBank/DDBJ databases">
        <title>Lineage-specific infection strategies underlie the spectrum of fungal disease in amphibians.</title>
        <authorList>
            <person name="Cuomo C.A."/>
            <person name="Farrer R.A."/>
            <person name="James T."/>
            <person name="Longcore J."/>
            <person name="Birren B."/>
        </authorList>
    </citation>
    <scope>NUCLEOTIDE SEQUENCE [LARGE SCALE GENOMIC DNA]</scope>
    <source>
        <strain evidence="15 16">JEL423</strain>
    </source>
</reference>
<proteinExistence type="inferred from homology"/>
<feature type="compositionally biased region" description="Low complexity" evidence="13">
    <location>
        <begin position="1224"/>
        <end position="1243"/>
    </location>
</feature>
<evidence type="ECO:0000256" key="4">
    <source>
        <dbReference type="ARBA" id="ARBA00022692"/>
    </source>
</evidence>
<feature type="transmembrane region" description="Helical" evidence="14">
    <location>
        <begin position="98"/>
        <end position="116"/>
    </location>
</feature>
<gene>
    <name evidence="15" type="ORF">BDEG_24148</name>
</gene>
<dbReference type="Proteomes" id="UP000077115">
    <property type="component" value="Unassembled WGS sequence"/>
</dbReference>
<feature type="compositionally biased region" description="Polar residues" evidence="13">
    <location>
        <begin position="1088"/>
        <end position="1105"/>
    </location>
</feature>
<evidence type="ECO:0000256" key="13">
    <source>
        <dbReference type="SAM" id="MobiDB-lite"/>
    </source>
</evidence>
<keyword evidence="8" id="KW-0756">Sterol biosynthesis</keyword>
<name>A0A177WJU9_BATDL</name>
<evidence type="ECO:0000256" key="8">
    <source>
        <dbReference type="ARBA" id="ARBA00023011"/>
    </source>
</evidence>
<keyword evidence="5" id="KW-0752">Steroid biosynthesis</keyword>
<evidence type="ECO:0000256" key="2">
    <source>
        <dbReference type="ARBA" id="ARBA00005402"/>
    </source>
</evidence>
<dbReference type="GO" id="GO:0005789">
    <property type="term" value="C:endoplasmic reticulum membrane"/>
    <property type="evidence" value="ECO:0007669"/>
    <property type="project" value="TreeGrafter"/>
</dbReference>
<feature type="transmembrane region" description="Helical" evidence="14">
    <location>
        <begin position="168"/>
        <end position="188"/>
    </location>
</feature>
<evidence type="ECO:0000256" key="12">
    <source>
        <dbReference type="ARBA" id="ARBA00023221"/>
    </source>
</evidence>
<keyword evidence="9" id="KW-0443">Lipid metabolism</keyword>
<feature type="compositionally biased region" description="Gly residues" evidence="13">
    <location>
        <begin position="1322"/>
        <end position="1346"/>
    </location>
</feature>
<evidence type="ECO:0000256" key="11">
    <source>
        <dbReference type="ARBA" id="ARBA00023166"/>
    </source>
</evidence>
<dbReference type="eggNOG" id="KOG1435">
    <property type="taxonomic scope" value="Eukaryota"/>
</dbReference>
<feature type="transmembrane region" description="Helical" evidence="14">
    <location>
        <begin position="325"/>
        <end position="344"/>
    </location>
</feature>
<keyword evidence="10 14" id="KW-0472">Membrane</keyword>
<dbReference type="GO" id="GO:0050613">
    <property type="term" value="F:Delta14-sterol reductase activity"/>
    <property type="evidence" value="ECO:0007669"/>
    <property type="project" value="TreeGrafter"/>
</dbReference>
<evidence type="ECO:0000256" key="9">
    <source>
        <dbReference type="ARBA" id="ARBA00023098"/>
    </source>
</evidence>
<dbReference type="InterPro" id="IPR018083">
    <property type="entry name" value="Sterol_reductase_CS"/>
</dbReference>
<keyword evidence="7" id="KW-0560">Oxidoreductase</keyword>
<keyword evidence="6 14" id="KW-1133">Transmembrane helix</keyword>
<keyword evidence="12" id="KW-0753">Steroid metabolism</keyword>
<dbReference type="Pfam" id="PF01222">
    <property type="entry name" value="ERG4_ERG24"/>
    <property type="match status" value="1"/>
</dbReference>
<dbReference type="PANTHER" id="PTHR21257:SF52">
    <property type="entry name" value="DELTA(14)-STEROL REDUCTASE TM7SF2"/>
    <property type="match status" value="1"/>
</dbReference>
<keyword evidence="11" id="KW-1207">Sterol metabolism</keyword>
<evidence type="ECO:0000256" key="1">
    <source>
        <dbReference type="ARBA" id="ARBA00004141"/>
    </source>
</evidence>
<evidence type="ECO:0008006" key="17">
    <source>
        <dbReference type="Google" id="ProtNLM"/>
    </source>
</evidence>
<evidence type="ECO:0000256" key="7">
    <source>
        <dbReference type="ARBA" id="ARBA00023002"/>
    </source>
</evidence>
<feature type="transmembrane region" description="Helical" evidence="14">
    <location>
        <begin position="262"/>
        <end position="279"/>
    </location>
</feature>
<feature type="region of interest" description="Disordered" evidence="13">
    <location>
        <begin position="1083"/>
        <end position="1115"/>
    </location>
</feature>
<evidence type="ECO:0000256" key="5">
    <source>
        <dbReference type="ARBA" id="ARBA00022955"/>
    </source>
</evidence>
<evidence type="ECO:0000313" key="15">
    <source>
        <dbReference type="EMBL" id="OAJ40409.1"/>
    </source>
</evidence>
<comment type="similarity">
    <text evidence="2">Belongs to the ERG4/ERG24 family.</text>
</comment>
<protein>
    <recommendedName>
        <fullName evidence="17">DRBM domain-containing protein</fullName>
    </recommendedName>
</protein>
<dbReference type="EMBL" id="DS022304">
    <property type="protein sequence ID" value="OAJ40409.1"/>
    <property type="molecule type" value="Genomic_DNA"/>
</dbReference>
<feature type="compositionally biased region" description="Low complexity" evidence="13">
    <location>
        <begin position="1262"/>
        <end position="1303"/>
    </location>
</feature>
<organism evidence="15 16">
    <name type="scientific">Batrachochytrium dendrobatidis (strain JEL423)</name>
    <dbReference type="NCBI Taxonomy" id="403673"/>
    <lineage>
        <taxon>Eukaryota</taxon>
        <taxon>Fungi</taxon>
        <taxon>Fungi incertae sedis</taxon>
        <taxon>Chytridiomycota</taxon>
        <taxon>Chytridiomycota incertae sedis</taxon>
        <taxon>Chytridiomycetes</taxon>
        <taxon>Rhizophydiales</taxon>
        <taxon>Rhizophydiales incertae sedis</taxon>
        <taxon>Batrachochytrium</taxon>
    </lineage>
</organism>
<feature type="compositionally biased region" description="Acidic residues" evidence="13">
    <location>
        <begin position="1210"/>
        <end position="1220"/>
    </location>
</feature>
<dbReference type="VEuPathDB" id="FungiDB:BDEG_24148"/>
<dbReference type="OrthoDB" id="5326588at2759"/>
<feature type="region of interest" description="Disordered" evidence="13">
    <location>
        <begin position="779"/>
        <end position="812"/>
    </location>
</feature>
<feature type="region of interest" description="Disordered" evidence="13">
    <location>
        <begin position="1210"/>
        <end position="1346"/>
    </location>
</feature>
<keyword evidence="3" id="KW-0444">Lipid biosynthesis</keyword>
<comment type="subcellular location">
    <subcellularLocation>
        <location evidence="1">Membrane</location>
        <topology evidence="1">Multi-pass membrane protein</topology>
    </subcellularLocation>
</comment>
<keyword evidence="4 14" id="KW-0812">Transmembrane</keyword>
<evidence type="ECO:0000256" key="6">
    <source>
        <dbReference type="ARBA" id="ARBA00022989"/>
    </source>
</evidence>
<dbReference type="PANTHER" id="PTHR21257">
    <property type="entry name" value="DELTA(14)-STEROL REDUCTASE"/>
    <property type="match status" value="1"/>
</dbReference>
<evidence type="ECO:0000256" key="10">
    <source>
        <dbReference type="ARBA" id="ARBA00023136"/>
    </source>
</evidence>
<evidence type="ECO:0000256" key="3">
    <source>
        <dbReference type="ARBA" id="ARBA00022516"/>
    </source>
</evidence>
<accession>A0A177WJU9</accession>
<reference evidence="15 16" key="1">
    <citation type="submission" date="2006-10" db="EMBL/GenBank/DDBJ databases">
        <title>The Genome Sequence of Batrachochytrium dendrobatidis JEL423.</title>
        <authorList>
            <consortium name="The Broad Institute Genome Sequencing Platform"/>
            <person name="Birren B."/>
            <person name="Lander E."/>
            <person name="Galagan J."/>
            <person name="Cuomo C."/>
            <person name="Devon K."/>
            <person name="Jaffe D."/>
            <person name="Butler J."/>
            <person name="Alvarez P."/>
            <person name="Gnerre S."/>
            <person name="Grabherr M."/>
            <person name="Kleber M."/>
            <person name="Mauceli E."/>
            <person name="Brockman W."/>
            <person name="Young S."/>
            <person name="LaButti K."/>
            <person name="Sykes S."/>
            <person name="DeCaprio D."/>
            <person name="Crawford M."/>
            <person name="Koehrsen M."/>
            <person name="Engels R."/>
            <person name="Montgomery P."/>
            <person name="Pearson M."/>
            <person name="Howarth C."/>
            <person name="Larson L."/>
            <person name="White J."/>
            <person name="O'Leary S."/>
            <person name="Kodira C."/>
            <person name="Zeng Q."/>
            <person name="Yandava C."/>
            <person name="Alvarado L."/>
            <person name="Longcore J."/>
            <person name="James T."/>
        </authorList>
    </citation>
    <scope>NUCLEOTIDE SEQUENCE [LARGE SCALE GENOMIC DNA]</scope>
    <source>
        <strain evidence="15 16">JEL423</strain>
    </source>
</reference>
<evidence type="ECO:0000313" key="16">
    <source>
        <dbReference type="Proteomes" id="UP000077115"/>
    </source>
</evidence>
<feature type="compositionally biased region" description="Basic residues" evidence="13">
    <location>
        <begin position="1"/>
        <end position="10"/>
    </location>
</feature>
<dbReference type="STRING" id="403673.A0A177WJU9"/>